<dbReference type="HAMAP" id="MF_00374">
    <property type="entry name" value="Ribosomal_uL29"/>
    <property type="match status" value="1"/>
</dbReference>
<dbReference type="GO" id="GO:0006412">
    <property type="term" value="P:translation"/>
    <property type="evidence" value="ECO:0007669"/>
    <property type="project" value="UniProtKB-UniRule"/>
</dbReference>
<sequence length="66" mass="7845">MLKYQTLKNKTISELKILLLDFLRENFNLRMQISSGKLKQTHLLRKVRKNIARLKTFIITQKVISS</sequence>
<dbReference type="PROSITE" id="PS00579">
    <property type="entry name" value="RIBOSOMAL_L29"/>
    <property type="match status" value="1"/>
</dbReference>
<keyword evidence="7" id="KW-1185">Reference proteome</keyword>
<evidence type="ECO:0000256" key="3">
    <source>
        <dbReference type="ARBA" id="ARBA00023274"/>
    </source>
</evidence>
<dbReference type="CDD" id="cd00427">
    <property type="entry name" value="Ribosomal_L29_HIP"/>
    <property type="match status" value="1"/>
</dbReference>
<comment type="similarity">
    <text evidence="1 5">Belongs to the universal ribosomal protein uL29 family.</text>
</comment>
<dbReference type="Pfam" id="PF00831">
    <property type="entry name" value="Ribosomal_L29"/>
    <property type="match status" value="1"/>
</dbReference>
<accession>A0A170PC91</accession>
<protein>
    <recommendedName>
        <fullName evidence="4 5">Large ribosomal subunit protein uL29</fullName>
    </recommendedName>
</protein>
<gene>
    <name evidence="5 6" type="primary">rpmC</name>
    <name evidence="6" type="ORF">BTSPAZIEG_0354</name>
</gene>
<dbReference type="GO" id="GO:0005840">
    <property type="term" value="C:ribosome"/>
    <property type="evidence" value="ECO:0007669"/>
    <property type="project" value="UniProtKB-KW"/>
</dbReference>
<dbReference type="GO" id="GO:1990904">
    <property type="term" value="C:ribonucleoprotein complex"/>
    <property type="evidence" value="ECO:0007669"/>
    <property type="project" value="UniProtKB-KW"/>
</dbReference>
<dbReference type="SUPFAM" id="SSF46561">
    <property type="entry name" value="Ribosomal protein L29 (L29p)"/>
    <property type="match status" value="1"/>
</dbReference>
<dbReference type="InterPro" id="IPR001854">
    <property type="entry name" value="Ribosomal_uL29"/>
</dbReference>
<dbReference type="OrthoDB" id="9815192at2"/>
<dbReference type="GO" id="GO:0003735">
    <property type="term" value="F:structural constituent of ribosome"/>
    <property type="evidence" value="ECO:0007669"/>
    <property type="project" value="InterPro"/>
</dbReference>
<organism evidence="6 7">
    <name type="scientific">Buchnera aphidicola subsp. Tuberolachnus salignus</name>
    <dbReference type="NCBI Taxonomy" id="98804"/>
    <lineage>
        <taxon>Bacteria</taxon>
        <taxon>Pseudomonadati</taxon>
        <taxon>Pseudomonadota</taxon>
        <taxon>Gammaproteobacteria</taxon>
        <taxon>Enterobacterales</taxon>
        <taxon>Erwiniaceae</taxon>
        <taxon>Buchnera</taxon>
    </lineage>
</organism>
<dbReference type="NCBIfam" id="TIGR00012">
    <property type="entry name" value="L29"/>
    <property type="match status" value="1"/>
</dbReference>
<reference evidence="7" key="1">
    <citation type="submission" date="2015-10" db="EMBL/GenBank/DDBJ databases">
        <authorList>
            <person name="Manzano-Marin A."/>
            <person name="Manzano-Marin A."/>
        </authorList>
    </citation>
    <scope>NUCLEOTIDE SEQUENCE [LARGE SCALE GENOMIC DNA]</scope>
    <source>
        <strain evidence="7">BTs</strain>
    </source>
</reference>
<keyword evidence="3 5" id="KW-0687">Ribonucleoprotein</keyword>
<dbReference type="RefSeq" id="WP_075472870.1">
    <property type="nucleotide sequence ID" value="NZ_CP135003.1"/>
</dbReference>
<evidence type="ECO:0000256" key="2">
    <source>
        <dbReference type="ARBA" id="ARBA00022980"/>
    </source>
</evidence>
<dbReference type="EMBL" id="LN890285">
    <property type="protein sequence ID" value="CUR53313.1"/>
    <property type="molecule type" value="Genomic_DNA"/>
</dbReference>
<dbReference type="Gene3D" id="6.10.140.1970">
    <property type="match status" value="1"/>
</dbReference>
<name>A0A170PC91_BUCTT</name>
<evidence type="ECO:0000313" key="7">
    <source>
        <dbReference type="Proteomes" id="UP000243633"/>
    </source>
</evidence>
<proteinExistence type="inferred from homology"/>
<evidence type="ECO:0000256" key="5">
    <source>
        <dbReference type="HAMAP-Rule" id="MF_00374"/>
    </source>
</evidence>
<dbReference type="AlphaFoldDB" id="A0A170PC91"/>
<keyword evidence="2 5" id="KW-0689">Ribosomal protein</keyword>
<evidence type="ECO:0000313" key="6">
    <source>
        <dbReference type="EMBL" id="CUR53313.1"/>
    </source>
</evidence>
<evidence type="ECO:0000256" key="1">
    <source>
        <dbReference type="ARBA" id="ARBA00009254"/>
    </source>
</evidence>
<dbReference type="InterPro" id="IPR036049">
    <property type="entry name" value="Ribosomal_uL29_sf"/>
</dbReference>
<dbReference type="Proteomes" id="UP000243633">
    <property type="component" value="Chromosome 1"/>
</dbReference>
<dbReference type="PATRIC" id="fig|98804.3.peg.332"/>
<dbReference type="InterPro" id="IPR018254">
    <property type="entry name" value="Ribosomal_uL29_CS"/>
</dbReference>
<evidence type="ECO:0000256" key="4">
    <source>
        <dbReference type="ARBA" id="ARBA00035204"/>
    </source>
</evidence>
<dbReference type="STRING" id="98804.BTSPAZIEG_0354"/>